<keyword evidence="5" id="KW-1185">Reference proteome</keyword>
<accession>A0A1G8VQD9</accession>
<dbReference type="Pfam" id="PF03109">
    <property type="entry name" value="ABC1"/>
    <property type="match status" value="1"/>
</dbReference>
<evidence type="ECO:0000313" key="4">
    <source>
        <dbReference type="EMBL" id="SDJ68087.1"/>
    </source>
</evidence>
<dbReference type="InterPro" id="IPR050154">
    <property type="entry name" value="UbiB_kinase"/>
</dbReference>
<proteinExistence type="inferred from homology"/>
<organism evidence="4 5">
    <name type="scientific">Salimicrobium halophilum</name>
    <dbReference type="NCBI Taxonomy" id="86666"/>
    <lineage>
        <taxon>Bacteria</taxon>
        <taxon>Bacillati</taxon>
        <taxon>Bacillota</taxon>
        <taxon>Bacilli</taxon>
        <taxon>Bacillales</taxon>
        <taxon>Bacillaceae</taxon>
        <taxon>Salimicrobium</taxon>
    </lineage>
</organism>
<dbReference type="InterPro" id="IPR011009">
    <property type="entry name" value="Kinase-like_dom_sf"/>
</dbReference>
<dbReference type="PANTHER" id="PTHR10566">
    <property type="entry name" value="CHAPERONE-ACTIVITY OF BC1 COMPLEX CABC1 -RELATED"/>
    <property type="match status" value="1"/>
</dbReference>
<dbReference type="InterPro" id="IPR000719">
    <property type="entry name" value="Prot_kinase_dom"/>
</dbReference>
<dbReference type="SMART" id="SM00220">
    <property type="entry name" value="S_TKc"/>
    <property type="match status" value="1"/>
</dbReference>
<gene>
    <name evidence="4" type="ORF">SAMN04490247_2821</name>
</gene>
<feature type="transmembrane region" description="Helical" evidence="2">
    <location>
        <begin position="515"/>
        <end position="535"/>
    </location>
</feature>
<dbReference type="GO" id="GO:0004672">
    <property type="term" value="F:protein kinase activity"/>
    <property type="evidence" value="ECO:0007669"/>
    <property type="project" value="InterPro"/>
</dbReference>
<dbReference type="PANTHER" id="PTHR10566:SF113">
    <property type="entry name" value="PROTEIN ACTIVITY OF BC1 COMPLEX KINASE 7, CHLOROPLASTIC"/>
    <property type="match status" value="1"/>
</dbReference>
<evidence type="ECO:0000256" key="2">
    <source>
        <dbReference type="SAM" id="Phobius"/>
    </source>
</evidence>
<keyword evidence="2" id="KW-0812">Transmembrane</keyword>
<evidence type="ECO:0000259" key="3">
    <source>
        <dbReference type="PROSITE" id="PS50011"/>
    </source>
</evidence>
<dbReference type="Proteomes" id="UP000199225">
    <property type="component" value="Unassembled WGS sequence"/>
</dbReference>
<reference evidence="5" key="1">
    <citation type="submission" date="2016-10" db="EMBL/GenBank/DDBJ databases">
        <authorList>
            <person name="Varghese N."/>
            <person name="Submissions S."/>
        </authorList>
    </citation>
    <scope>NUCLEOTIDE SEQUENCE [LARGE SCALE GENOMIC DNA]</scope>
    <source>
        <strain evidence="5">DSM 4771</strain>
    </source>
</reference>
<dbReference type="Gene3D" id="1.10.510.10">
    <property type="entry name" value="Transferase(Phosphotransferase) domain 1"/>
    <property type="match status" value="1"/>
</dbReference>
<keyword evidence="2" id="KW-0472">Membrane</keyword>
<protein>
    <submittedName>
        <fullName evidence="4">2-octaprenylphenol hydroxylase</fullName>
    </submittedName>
</protein>
<evidence type="ECO:0000256" key="1">
    <source>
        <dbReference type="ARBA" id="ARBA00009670"/>
    </source>
</evidence>
<dbReference type="SUPFAM" id="SSF56112">
    <property type="entry name" value="Protein kinase-like (PK-like)"/>
    <property type="match status" value="1"/>
</dbReference>
<feature type="transmembrane region" description="Helical" evidence="2">
    <location>
        <begin position="483"/>
        <end position="503"/>
    </location>
</feature>
<name>A0A1G8VQD9_9BACI</name>
<dbReference type="EMBL" id="FNEV01000010">
    <property type="protein sequence ID" value="SDJ68087.1"/>
    <property type="molecule type" value="Genomic_DNA"/>
</dbReference>
<dbReference type="STRING" id="86666.SAMN04490247_2821"/>
<feature type="domain" description="Protein kinase" evidence="3">
    <location>
        <begin position="108"/>
        <end position="413"/>
    </location>
</feature>
<evidence type="ECO:0000313" key="5">
    <source>
        <dbReference type="Proteomes" id="UP000199225"/>
    </source>
</evidence>
<dbReference type="AlphaFoldDB" id="A0A1G8VQD9"/>
<comment type="similarity">
    <text evidence="1">Belongs to the protein kinase superfamily. ADCK protein kinase family.</text>
</comment>
<dbReference type="RefSeq" id="WP_176757533.1">
    <property type="nucleotide sequence ID" value="NZ_FNEV01000010.1"/>
</dbReference>
<keyword evidence="2" id="KW-1133">Transmembrane helix</keyword>
<dbReference type="InterPro" id="IPR004147">
    <property type="entry name" value="ABC1_dom"/>
</dbReference>
<dbReference type="PROSITE" id="PS50011">
    <property type="entry name" value="PROTEIN_KINASE_DOM"/>
    <property type="match status" value="1"/>
</dbReference>
<dbReference type="GO" id="GO:0005524">
    <property type="term" value="F:ATP binding"/>
    <property type="evidence" value="ECO:0007669"/>
    <property type="project" value="InterPro"/>
</dbReference>
<dbReference type="CDD" id="cd05121">
    <property type="entry name" value="ABC1_ADCK3-like"/>
    <property type="match status" value="1"/>
</dbReference>
<sequence length="546" mass="62874">MPITTSKRYRQVLKVFSKHGLSHMLEGAGLRNARNRSTTGIHLRQAFEELGTTFIKFGQILSTRHDLLPEKITAELEKLQTGVPPLPFDHIREVLEGELGPISSTFSYIDETPLAAASIGQVHKGRTIEGTEVAVKVRRPGIAEQVELDLKILSRLSHRLVHFPKVEETRQIEDLYYEFAETLRTELDFRKEAEHMETISRNFHRWPNVHIPFTDYDRTTSRVLTMEYMEGLRFAEYSIKHSEDPGFGKTRKEIAELSAEVLLKMVFEDGVFHADIHQGNFLLNDEDELIILDFGMIGTIDFHTRQKLMNIALSFSTKDAELLTDALLDITLDSGQKADTDALTVDVKRLISRTSGRALQDIPLGEVLGDLFTILRRYHLRLPPTAALLFKTLIMAEGTGRAIDPEFELQSTLEKQSRYWMKERYHPEHLTKDLWRYTKLWKDIGADTPLLIKRMMRNGMNVGVEPKGWEKIIAHFHIMVNRLAITLLLSSFIIALSLLLSVFRPDEGYQLLSWFLWSLFFLSLILGVYLIVSIFRSKHKFKNKTR</sequence>